<dbReference type="GO" id="GO:0005643">
    <property type="term" value="C:nuclear pore"/>
    <property type="evidence" value="ECO:0007669"/>
    <property type="project" value="TreeGrafter"/>
</dbReference>
<evidence type="ECO:0000256" key="2">
    <source>
        <dbReference type="ARBA" id="ARBA00022448"/>
    </source>
</evidence>
<dbReference type="EMBL" id="CCBN010000022">
    <property type="protein sequence ID" value="CDO57509.1"/>
    <property type="molecule type" value="Genomic_DNA"/>
</dbReference>
<evidence type="ECO:0000313" key="6">
    <source>
        <dbReference type="EMBL" id="CDO57509.1"/>
    </source>
</evidence>
<reference evidence="6" key="1">
    <citation type="submission" date="2014-03" db="EMBL/GenBank/DDBJ databases">
        <authorList>
            <person name="Casaregola S."/>
        </authorList>
    </citation>
    <scope>NUCLEOTIDE SEQUENCE [LARGE SCALE GENOMIC DNA]</scope>
    <source>
        <strain evidence="6">CLIB 918</strain>
    </source>
</reference>
<dbReference type="AlphaFoldDB" id="A0A0J9XKB9"/>
<dbReference type="Proteomes" id="UP000242525">
    <property type="component" value="Unassembled WGS sequence"/>
</dbReference>
<evidence type="ECO:0000259" key="4">
    <source>
        <dbReference type="Pfam" id="PF11715"/>
    </source>
</evidence>
<evidence type="ECO:0000259" key="5">
    <source>
        <dbReference type="Pfam" id="PF23300"/>
    </source>
</evidence>
<evidence type="ECO:0000256" key="1">
    <source>
        <dbReference type="ARBA" id="ARBA00004123"/>
    </source>
</evidence>
<comment type="caution">
    <text evidence="6">The sequence shown here is derived from an EMBL/GenBank/DDBJ whole genome shotgun (WGS) entry which is preliminary data.</text>
</comment>
<organism evidence="6 7">
    <name type="scientific">Geotrichum candidum</name>
    <name type="common">Oospora lactis</name>
    <name type="synonym">Dipodascus geotrichum</name>
    <dbReference type="NCBI Taxonomy" id="1173061"/>
    <lineage>
        <taxon>Eukaryota</taxon>
        <taxon>Fungi</taxon>
        <taxon>Dikarya</taxon>
        <taxon>Ascomycota</taxon>
        <taxon>Saccharomycotina</taxon>
        <taxon>Dipodascomycetes</taxon>
        <taxon>Dipodascales</taxon>
        <taxon>Dipodascaceae</taxon>
        <taxon>Geotrichum</taxon>
    </lineage>
</organism>
<dbReference type="Pfam" id="PF23300">
    <property type="entry name" value="HEAT_Nup120"/>
    <property type="match status" value="1"/>
</dbReference>
<proteinExistence type="predicted"/>
<dbReference type="STRING" id="1173061.A0A0J9XKB9"/>
<feature type="domain" description="Nucleoporin nup120-like HEAT repeat" evidence="5">
    <location>
        <begin position="857"/>
        <end position="1024"/>
    </location>
</feature>
<feature type="domain" description="Nucleoporin Nup120/160 beta-propeller" evidence="4">
    <location>
        <begin position="89"/>
        <end position="588"/>
    </location>
</feature>
<name>A0A0J9XKB9_GEOCN</name>
<dbReference type="GO" id="GO:0017056">
    <property type="term" value="F:structural constituent of nuclear pore"/>
    <property type="evidence" value="ECO:0007669"/>
    <property type="project" value="TreeGrafter"/>
</dbReference>
<keyword evidence="2" id="KW-0813">Transport</keyword>
<comment type="subcellular location">
    <subcellularLocation>
        <location evidence="1">Nucleus</location>
    </subcellularLocation>
</comment>
<evidence type="ECO:0000313" key="7">
    <source>
        <dbReference type="Proteomes" id="UP000242525"/>
    </source>
</evidence>
<dbReference type="InterPro" id="IPR021717">
    <property type="entry name" value="Nucleoporin_Nup160"/>
</dbReference>
<evidence type="ECO:0000256" key="3">
    <source>
        <dbReference type="ARBA" id="ARBA00023242"/>
    </source>
</evidence>
<protein>
    <submittedName>
        <fullName evidence="6">Uncharacterized protein</fullName>
    </submittedName>
</protein>
<dbReference type="InterPro" id="IPR059141">
    <property type="entry name" value="Beta-prop_Nup120_160"/>
</dbReference>
<gene>
    <name evidence="6" type="ORF">BN980_GECA22s00989g</name>
</gene>
<accession>A0A0J9XKB9</accession>
<dbReference type="OrthoDB" id="67716at2759"/>
<dbReference type="PANTHER" id="PTHR21286:SF0">
    <property type="entry name" value="NUCLEAR PORE COMPLEX PROTEIN NUP160"/>
    <property type="match status" value="1"/>
</dbReference>
<dbReference type="Pfam" id="PF11715">
    <property type="entry name" value="Beta-prop_Nup120_160"/>
    <property type="match status" value="1"/>
</dbReference>
<dbReference type="PANTHER" id="PTHR21286">
    <property type="entry name" value="NUCLEAR PORE COMPLEX PROTEIN NUP160"/>
    <property type="match status" value="1"/>
</dbReference>
<sequence length="1242" mass="140959">MVVIKSFKETNVNLSETENTNASVLDVYVPEASHDQSGLLSREALRRKSISSLKEGLEDAEDSYYLNQVATSGSTFIRHNFDGSLSQPRSVVWRLLRKSQTIELDPVDLNSNSSLQFRKIRIHSPTRINDNCIVISEELDHIVIDFITEPGYLYTLSFSFSEFVVKDHENIIDEPTSLTEDNFRNWRSIVFPFPFDVKKPHLLYALSSQKLVVSITDGSLVLLERSSPLDSISSYVFSDTSTGSGISRILNWGNNDKVPGHPDLSARTAISIASVPEAEILITVSINNSLKVWSLKNLTFIEEHHLDTANSYDNTKTFRQLGPSPLNLLRVTDWDSRYAEIRSCYLTTLLPFGDGFFQTWQINFDFTRDNGVLTNLGKEYSIVPKIPDSFSTWLVNDFKVVDNDNDLLLAILWKSNTSSAFYQVSLPLKDTDSEPLWCLSCEVDDSDAQYFDAENMQEDINKTYLNKIFGPNGYTPMTVETAVRIYGSHYAVSLPSNQLVDGEQTLEDKVSQTVGTAVTIAYTKDSTLDYNTYRNDLAKEWTRFDRLCSELQRQGNEALSLEWDSSLGIYLIVKSSFVSIVRPALPLELCYYNKSQNPNERITNKLSNSFQGAEHEAIDRVLRFTNIIYNFRKNLPHLHFNEAIAAITEQTSFASHYDVKEKMKSLFSSVLKLHFSEELLENLYLELESIGDLSEPIKFLFKAAVTNFVKVDQQDNACLTEFGATTLSNTLKDLLLTFRLVTSDVLLISLALTYTSSSRSFVFFQKFASLFQSIKGLSDVINLRVKNHSFRYDEMSVISSTSTSKTEPSLYFFNKMISIADHYRLTTQLSCTGFGHALQEIWRYRDITAWNRLSPLFITQLLSHGFVIQAQEISRYLPDNSLANFLRANIFLRSGEAFKARSLFKKIAADLGENSLEGSDLTIVESLLVSSYTSSNFGHGQTTYFLGVSRAASQAGLCSTALLLAKDALEFLTLGDGLEDQNLLELHYSVYNMVFETAIEARVYDDAYSALIELDRLHLREEKLDNSNRDLAISIREKKTLSYIDKLATEMIQNGDLSKFNKFGFEGLTKLVDEFFSRKANHALARSLLSSSNTQAFSDNINPLIYYKALYSWSIEHNNFREAATALYMKIQHLETLLLSTPSFASVQEEIVQCFTIVINSLYCLPARDRWITVNKLQHGRSRNSTSQNGPVVKKKAKTSNNSSLEFIQRVVLTLTELQAEQKIYIDRQRREAAKQYHFKGF</sequence>
<dbReference type="InterPro" id="IPR056548">
    <property type="entry name" value="HEAT_Nup120"/>
</dbReference>
<keyword evidence="7" id="KW-1185">Reference proteome</keyword>
<keyword evidence="3" id="KW-0539">Nucleus</keyword>